<evidence type="ECO:0000256" key="1">
    <source>
        <dbReference type="ARBA" id="ARBA00004571"/>
    </source>
</evidence>
<evidence type="ECO:0000256" key="11">
    <source>
        <dbReference type="RuleBase" id="RU003357"/>
    </source>
</evidence>
<evidence type="ECO:0000256" key="7">
    <source>
        <dbReference type="ARBA" id="ARBA00023136"/>
    </source>
</evidence>
<dbReference type="InterPro" id="IPR039426">
    <property type="entry name" value="TonB-dep_rcpt-like"/>
</dbReference>
<evidence type="ECO:0000313" key="16">
    <source>
        <dbReference type="Proteomes" id="UP000182063"/>
    </source>
</evidence>
<evidence type="ECO:0000259" key="13">
    <source>
        <dbReference type="Pfam" id="PF00593"/>
    </source>
</evidence>
<dbReference type="Proteomes" id="UP000182063">
    <property type="component" value="Chromosome"/>
</dbReference>
<organism evidence="15 16">
    <name type="scientific">Tardibacter chloracetimidivorans</name>
    <dbReference type="NCBI Taxonomy" id="1921510"/>
    <lineage>
        <taxon>Bacteria</taxon>
        <taxon>Pseudomonadati</taxon>
        <taxon>Pseudomonadota</taxon>
        <taxon>Alphaproteobacteria</taxon>
        <taxon>Sphingomonadales</taxon>
        <taxon>Sphingomonadaceae</taxon>
        <taxon>Tardibacter</taxon>
    </lineage>
</organism>
<evidence type="ECO:0000256" key="6">
    <source>
        <dbReference type="ARBA" id="ARBA00023077"/>
    </source>
</evidence>
<keyword evidence="2 10" id="KW-0813">Transport</keyword>
<dbReference type="InterPro" id="IPR036942">
    <property type="entry name" value="Beta-barrel_TonB_sf"/>
</dbReference>
<comment type="subcellular location">
    <subcellularLocation>
        <location evidence="1 10">Cell outer membrane</location>
        <topology evidence="1 10">Multi-pass membrane protein</topology>
    </subcellularLocation>
</comment>
<dbReference type="CDD" id="cd01347">
    <property type="entry name" value="ligand_gated_channel"/>
    <property type="match status" value="1"/>
</dbReference>
<dbReference type="RefSeq" id="WP_072596372.1">
    <property type="nucleotide sequence ID" value="NZ_CP018221.1"/>
</dbReference>
<dbReference type="Pfam" id="PF07715">
    <property type="entry name" value="Plug"/>
    <property type="match status" value="1"/>
</dbReference>
<evidence type="ECO:0000256" key="10">
    <source>
        <dbReference type="PROSITE-ProRule" id="PRU01360"/>
    </source>
</evidence>
<evidence type="ECO:0008006" key="17">
    <source>
        <dbReference type="Google" id="ProtNLM"/>
    </source>
</evidence>
<gene>
    <name evidence="15" type="ORF">BSL82_05455</name>
</gene>
<dbReference type="PROSITE" id="PS52016">
    <property type="entry name" value="TONB_DEPENDENT_REC_3"/>
    <property type="match status" value="1"/>
</dbReference>
<keyword evidence="8" id="KW-0675">Receptor</keyword>
<dbReference type="InterPro" id="IPR037066">
    <property type="entry name" value="Plug_dom_sf"/>
</dbReference>
<feature type="chain" id="PRO_5012995861" description="TonB-dependent receptor" evidence="12">
    <location>
        <begin position="17"/>
        <end position="627"/>
    </location>
</feature>
<keyword evidence="9 10" id="KW-0998">Cell outer membrane</keyword>
<keyword evidence="3 10" id="KW-1134">Transmembrane beta strand</keyword>
<dbReference type="AlphaFoldDB" id="A0A1L3ZT93"/>
<keyword evidence="16" id="KW-1185">Reference proteome</keyword>
<dbReference type="GO" id="GO:0044718">
    <property type="term" value="P:siderophore transmembrane transport"/>
    <property type="evidence" value="ECO:0007669"/>
    <property type="project" value="TreeGrafter"/>
</dbReference>
<sequence length="627" mass="67207">MSVILFSAAAAAAASAGMEPVITVTAGREQELSSAADALTVLDDRRIKALNLPQVSDLLRLMPGVSVNVQGPQGSLTQIRIRGAEANHTLTFVDGIEINDPASGNETRFETLSADNAARVELLRGAQSALWGAEALGGVIAVTTPLPTQGIRAEARGEYGSHDSRRGSALLSAGNDKGGVSLDGAWLKTDGIDTLGRGGERDGHENLSLGAKAVVRPAPDGELGLVGRYIRSDTEFDGYNAFFLRDQTDEASRIKTRALRGWATYGTGQDAPWTFTAHGTLVDSANRNRDGATPLNRTDGQRVRIGGQATHRFALGDSNHRLTVAVEDEFERLKASDSQYFGATDQRRTRETVSLVAEWQGQFGDAIDLGAAVRHDDSNRFGSATTLKADAAWKLGHGLTIHGGYGEGFAQPTFFDLYGFFPGSFVGNPDLKAERGWNAEAGIGWTNGTIGIDVTAFTARLKDEIVDVFDPFTFLSSTANATGKSRRRGIETTLEARPAEWLRLSASYSYIDADEQKVAGTPLVREIRRPKHSAALSADAAFDRFSAGLGLSYVGARGDTDFDVSPAADVRLDPYFLASLNLAYKLTDVVEIYLRGANLADERYQDAVGYATEGRTVFGGVRVRFGD</sequence>
<evidence type="ECO:0000313" key="15">
    <source>
        <dbReference type="EMBL" id="API58819.1"/>
    </source>
</evidence>
<dbReference type="GO" id="GO:0009279">
    <property type="term" value="C:cell outer membrane"/>
    <property type="evidence" value="ECO:0007669"/>
    <property type="project" value="UniProtKB-SubCell"/>
</dbReference>
<feature type="domain" description="TonB-dependent receptor plug" evidence="14">
    <location>
        <begin position="33"/>
        <end position="139"/>
    </location>
</feature>
<reference evidence="16" key="1">
    <citation type="submission" date="2016-11" db="EMBL/GenBank/DDBJ databases">
        <title>Complete Genome Sequence of alachlor-degrading Sphingomonas sp. strain JJ-A5.</title>
        <authorList>
            <person name="Lee H."/>
            <person name="Ka J.-O."/>
        </authorList>
    </citation>
    <scope>NUCLEOTIDE SEQUENCE [LARGE SCALE GENOMIC DNA]</scope>
    <source>
        <strain evidence="16">JJ-A5</strain>
    </source>
</reference>
<keyword evidence="4 10" id="KW-0812">Transmembrane</keyword>
<dbReference type="PANTHER" id="PTHR30069:SF29">
    <property type="entry name" value="HEMOGLOBIN AND HEMOGLOBIN-HAPTOGLOBIN-BINDING PROTEIN 1-RELATED"/>
    <property type="match status" value="1"/>
</dbReference>
<dbReference type="Gene3D" id="2.40.170.20">
    <property type="entry name" value="TonB-dependent receptor, beta-barrel domain"/>
    <property type="match status" value="1"/>
</dbReference>
<accession>A0A1L3ZT93</accession>
<keyword evidence="5 12" id="KW-0732">Signal</keyword>
<comment type="similarity">
    <text evidence="10 11">Belongs to the TonB-dependent receptor family.</text>
</comment>
<evidence type="ECO:0000259" key="14">
    <source>
        <dbReference type="Pfam" id="PF07715"/>
    </source>
</evidence>
<evidence type="ECO:0000256" key="2">
    <source>
        <dbReference type="ARBA" id="ARBA00022448"/>
    </source>
</evidence>
<dbReference type="InterPro" id="IPR012910">
    <property type="entry name" value="Plug_dom"/>
</dbReference>
<dbReference type="STRING" id="1921510.BSL82_05455"/>
<evidence type="ECO:0000256" key="3">
    <source>
        <dbReference type="ARBA" id="ARBA00022452"/>
    </source>
</evidence>
<evidence type="ECO:0000256" key="4">
    <source>
        <dbReference type="ARBA" id="ARBA00022692"/>
    </source>
</evidence>
<dbReference type="PANTHER" id="PTHR30069">
    <property type="entry name" value="TONB-DEPENDENT OUTER MEMBRANE RECEPTOR"/>
    <property type="match status" value="1"/>
</dbReference>
<dbReference type="KEGG" id="sphj:BSL82_05455"/>
<dbReference type="OrthoDB" id="9796221at2"/>
<dbReference type="EMBL" id="CP018221">
    <property type="protein sequence ID" value="API58819.1"/>
    <property type="molecule type" value="Genomic_DNA"/>
</dbReference>
<evidence type="ECO:0000256" key="12">
    <source>
        <dbReference type="SAM" id="SignalP"/>
    </source>
</evidence>
<dbReference type="Gene3D" id="2.170.130.10">
    <property type="entry name" value="TonB-dependent receptor, plug domain"/>
    <property type="match status" value="1"/>
</dbReference>
<keyword evidence="7 10" id="KW-0472">Membrane</keyword>
<name>A0A1L3ZT93_9SPHN</name>
<dbReference type="GO" id="GO:0015344">
    <property type="term" value="F:siderophore uptake transmembrane transporter activity"/>
    <property type="evidence" value="ECO:0007669"/>
    <property type="project" value="TreeGrafter"/>
</dbReference>
<protein>
    <recommendedName>
        <fullName evidence="17">TonB-dependent receptor</fullName>
    </recommendedName>
</protein>
<evidence type="ECO:0000256" key="8">
    <source>
        <dbReference type="ARBA" id="ARBA00023170"/>
    </source>
</evidence>
<proteinExistence type="inferred from homology"/>
<evidence type="ECO:0000256" key="5">
    <source>
        <dbReference type="ARBA" id="ARBA00022729"/>
    </source>
</evidence>
<evidence type="ECO:0000256" key="9">
    <source>
        <dbReference type="ARBA" id="ARBA00023237"/>
    </source>
</evidence>
<feature type="domain" description="TonB-dependent receptor-like beta-barrel" evidence="13">
    <location>
        <begin position="223"/>
        <end position="599"/>
    </location>
</feature>
<dbReference type="Pfam" id="PF00593">
    <property type="entry name" value="TonB_dep_Rec_b-barrel"/>
    <property type="match status" value="1"/>
</dbReference>
<feature type="signal peptide" evidence="12">
    <location>
        <begin position="1"/>
        <end position="16"/>
    </location>
</feature>
<keyword evidence="6 11" id="KW-0798">TonB box</keyword>
<dbReference type="InterPro" id="IPR000531">
    <property type="entry name" value="Beta-barrel_TonB"/>
</dbReference>
<dbReference type="SUPFAM" id="SSF56935">
    <property type="entry name" value="Porins"/>
    <property type="match status" value="1"/>
</dbReference>